<evidence type="ECO:0000313" key="2">
    <source>
        <dbReference type="EMBL" id="VDK67833.1"/>
    </source>
</evidence>
<evidence type="ECO:0000313" key="4">
    <source>
        <dbReference type="WBParaSite" id="nOo.2.0.1.t03069-RA"/>
    </source>
</evidence>
<accession>A0A182E4Z5</accession>
<dbReference type="Pfam" id="PF04627">
    <property type="entry name" value="ATP-synt_Eps"/>
    <property type="match status" value="1"/>
</dbReference>
<keyword evidence="3" id="KW-1185">Reference proteome</keyword>
<dbReference type="Proteomes" id="UP000271087">
    <property type="component" value="Unassembled WGS sequence"/>
</dbReference>
<dbReference type="SUPFAM" id="SSF48690">
    <property type="entry name" value="Epsilon subunit of mitochondrial F1F0-ATP synthase"/>
    <property type="match status" value="1"/>
</dbReference>
<dbReference type="STRING" id="42157.A0A182E4Z5"/>
<dbReference type="PANTHER" id="PTHR12448">
    <property type="entry name" value="ATP SYNTHASE EPSILON CHAIN, MITOCHONDRIAL"/>
    <property type="match status" value="1"/>
</dbReference>
<proteinExistence type="inferred from homology"/>
<dbReference type="GO" id="GO:0005743">
    <property type="term" value="C:mitochondrial inner membrane"/>
    <property type="evidence" value="ECO:0007669"/>
    <property type="project" value="InterPro"/>
</dbReference>
<dbReference type="PANTHER" id="PTHR12448:SF0">
    <property type="entry name" value="ATP SYNTHASE SUBUNIT EPSILON, MITOCHONDRIAL"/>
    <property type="match status" value="1"/>
</dbReference>
<dbReference type="GO" id="GO:0042776">
    <property type="term" value="P:proton motive force-driven mitochondrial ATP synthesis"/>
    <property type="evidence" value="ECO:0007669"/>
    <property type="project" value="TreeGrafter"/>
</dbReference>
<evidence type="ECO:0000256" key="1">
    <source>
        <dbReference type="ARBA" id="ARBA00009502"/>
    </source>
</evidence>
<protein>
    <submittedName>
        <fullName evidence="4">ATP synthase subunit epsilon, mitochondrial</fullName>
    </submittedName>
</protein>
<dbReference type="AlphaFoldDB" id="A0A182E4Z5"/>
<reference evidence="2 3" key="2">
    <citation type="submission" date="2018-08" db="EMBL/GenBank/DDBJ databases">
        <authorList>
            <person name="Laetsch R D."/>
            <person name="Stevens L."/>
            <person name="Kumar S."/>
            <person name="Blaxter L. M."/>
        </authorList>
    </citation>
    <scope>NUCLEOTIDE SEQUENCE [LARGE SCALE GENOMIC DNA]</scope>
</reference>
<comment type="similarity">
    <text evidence="1">Belongs to the eukaryotic ATPase epsilon family.</text>
</comment>
<dbReference type="OrthoDB" id="5811987at2759"/>
<name>A0A182E4Z5_ONCOC</name>
<dbReference type="GO" id="GO:0045259">
    <property type="term" value="C:proton-transporting ATP synthase complex"/>
    <property type="evidence" value="ECO:0007669"/>
    <property type="project" value="InterPro"/>
</dbReference>
<evidence type="ECO:0000313" key="3">
    <source>
        <dbReference type="Proteomes" id="UP000271087"/>
    </source>
</evidence>
<dbReference type="CDD" id="cd12153">
    <property type="entry name" value="F1-ATPase_epsilon"/>
    <property type="match status" value="1"/>
</dbReference>
<dbReference type="InterPro" id="IPR006721">
    <property type="entry name" value="ATP_synth_F1_esu_mt"/>
</dbReference>
<sequence length="123" mass="13589">MWRQLGINYVRYSQAAASATRKCVKKGLKKETEKPAAATVKITPWENGKPMDNAISKATVVIDDFDEETWLVEPPNLPTQSNNPQGSGGITEWLQGAAMNVDFQTRSALSRKIASQAARKRNI</sequence>
<organism evidence="4">
    <name type="scientific">Onchocerca ochengi</name>
    <name type="common">Filarial nematode worm</name>
    <dbReference type="NCBI Taxonomy" id="42157"/>
    <lineage>
        <taxon>Eukaryota</taxon>
        <taxon>Metazoa</taxon>
        <taxon>Ecdysozoa</taxon>
        <taxon>Nematoda</taxon>
        <taxon>Chromadorea</taxon>
        <taxon>Rhabditida</taxon>
        <taxon>Spirurina</taxon>
        <taxon>Spiruromorpha</taxon>
        <taxon>Filarioidea</taxon>
        <taxon>Onchocercidae</taxon>
        <taxon>Onchocerca</taxon>
    </lineage>
</organism>
<gene>
    <name evidence="2" type="ORF">NOO_LOCUS3069</name>
</gene>
<dbReference type="WBParaSite" id="nOo.2.0.1.t03069-RA">
    <property type="protein sequence ID" value="nOo.2.0.1.t03069-RA"/>
    <property type="gene ID" value="nOo.2.0.1.g03069"/>
</dbReference>
<dbReference type="Gene3D" id="1.10.1620.20">
    <property type="entry name" value="ATP synthase, F1 complex, epsilon subunit superfamily, mitochondrial"/>
    <property type="match status" value="1"/>
</dbReference>
<reference evidence="4" key="1">
    <citation type="submission" date="2016-06" db="UniProtKB">
        <authorList>
            <consortium name="WormBaseParasite"/>
        </authorList>
    </citation>
    <scope>IDENTIFICATION</scope>
</reference>
<dbReference type="InterPro" id="IPR036742">
    <property type="entry name" value="ATP_synth_F1_esu_sf_mt"/>
</dbReference>
<dbReference type="EMBL" id="UYRW01000548">
    <property type="protein sequence ID" value="VDK67833.1"/>
    <property type="molecule type" value="Genomic_DNA"/>
</dbReference>
<dbReference type="GO" id="GO:0046933">
    <property type="term" value="F:proton-transporting ATP synthase activity, rotational mechanism"/>
    <property type="evidence" value="ECO:0007669"/>
    <property type="project" value="InterPro"/>
</dbReference>